<dbReference type="Gene3D" id="3.60.21.10">
    <property type="match status" value="1"/>
</dbReference>
<dbReference type="InterPro" id="IPR050126">
    <property type="entry name" value="Ap4A_hydrolase"/>
</dbReference>
<dbReference type="Pfam" id="PF00149">
    <property type="entry name" value="Metallophos"/>
    <property type="match status" value="1"/>
</dbReference>
<feature type="domain" description="Serine/threonine specific protein phosphatases" evidence="1">
    <location>
        <begin position="92"/>
        <end position="97"/>
    </location>
</feature>
<organism evidence="2 3">
    <name type="scientific">Raoultella terrigena</name>
    <name type="common">Klebsiella terrigena</name>
    <dbReference type="NCBI Taxonomy" id="577"/>
    <lineage>
        <taxon>Bacteria</taxon>
        <taxon>Pseudomonadati</taxon>
        <taxon>Pseudomonadota</taxon>
        <taxon>Gammaproteobacteria</taxon>
        <taxon>Enterobacterales</taxon>
        <taxon>Enterobacteriaceae</taxon>
        <taxon>Klebsiella/Raoultella group</taxon>
        <taxon>Raoultella</taxon>
    </lineage>
</organism>
<dbReference type="Proteomes" id="UP000267630">
    <property type="component" value="Chromosome 3"/>
</dbReference>
<protein>
    <submittedName>
        <fullName evidence="2">Serine/threonine protein phosphatase 1</fullName>
        <ecNumber evidence="2">3.1.3.16</ecNumber>
    </submittedName>
</protein>
<keyword evidence="3" id="KW-1185">Reference proteome</keyword>
<dbReference type="NCBIfam" id="NF008516">
    <property type="entry name" value="PRK11439.1"/>
    <property type="match status" value="1"/>
</dbReference>
<dbReference type="InterPro" id="IPR006186">
    <property type="entry name" value="Ser/Thr-sp_prot-phosphatase"/>
</dbReference>
<keyword evidence="2" id="KW-0378">Hydrolase</keyword>
<dbReference type="EMBL" id="LR134253">
    <property type="protein sequence ID" value="VED48766.1"/>
    <property type="molecule type" value="Genomic_DNA"/>
</dbReference>
<dbReference type="GO" id="GO:0008803">
    <property type="term" value="F:bis(5'-nucleosyl)-tetraphosphatase (symmetrical) activity"/>
    <property type="evidence" value="ECO:0007669"/>
    <property type="project" value="TreeGrafter"/>
</dbReference>
<dbReference type="InterPro" id="IPR029052">
    <property type="entry name" value="Metallo-depent_PP-like"/>
</dbReference>
<evidence type="ECO:0000313" key="2">
    <source>
        <dbReference type="EMBL" id="VED48766.1"/>
    </source>
</evidence>
<dbReference type="GO" id="GO:0005737">
    <property type="term" value="C:cytoplasm"/>
    <property type="evidence" value="ECO:0007669"/>
    <property type="project" value="TreeGrafter"/>
</dbReference>
<dbReference type="PANTHER" id="PTHR42850:SF10">
    <property type="entry name" value="SERINE_THREONINE-PROTEIN PHOSPHATASE 1"/>
    <property type="match status" value="1"/>
</dbReference>
<sequence length="239" mass="27230">MKCVSGRRTGEISRYNCGRRINIYQHLDGSLWRNIWLVGDLHGCLALLAAKLRLLRFDPYQDLLISVGDLIDRGPQSAATLGLLDRRWFRAVRGNHEQMALEAQESGKMALWMLNGGLWYQESSSEARRQMAPLFARCRRLPLIIELRAGSQTHVIAHADYPAACYRWQQPVDVTQVLWNRQRLTEHLAGRHGAIGGADHFWFGHTPLRQRYDSDNQHYIDTGAVFGGELTLVQLQQAG</sequence>
<dbReference type="EC" id="3.1.3.16" evidence="2"/>
<proteinExistence type="predicted"/>
<dbReference type="AlphaFoldDB" id="A0A7Z9CRP6"/>
<evidence type="ECO:0000313" key="3">
    <source>
        <dbReference type="Proteomes" id="UP000267630"/>
    </source>
</evidence>
<dbReference type="SUPFAM" id="SSF56300">
    <property type="entry name" value="Metallo-dependent phosphatases"/>
    <property type="match status" value="1"/>
</dbReference>
<dbReference type="PROSITE" id="PS00125">
    <property type="entry name" value="SER_THR_PHOSPHATASE"/>
    <property type="match status" value="1"/>
</dbReference>
<evidence type="ECO:0000259" key="1">
    <source>
        <dbReference type="PROSITE" id="PS00125"/>
    </source>
</evidence>
<dbReference type="GO" id="GO:0110154">
    <property type="term" value="P:RNA decapping"/>
    <property type="evidence" value="ECO:0007669"/>
    <property type="project" value="TreeGrafter"/>
</dbReference>
<dbReference type="InterPro" id="IPR004843">
    <property type="entry name" value="Calcineurin-like_PHP"/>
</dbReference>
<dbReference type="PANTHER" id="PTHR42850">
    <property type="entry name" value="METALLOPHOSPHOESTERASE"/>
    <property type="match status" value="1"/>
</dbReference>
<reference evidence="2 3" key="1">
    <citation type="submission" date="2018-12" db="EMBL/GenBank/DDBJ databases">
        <authorList>
            <consortium name="Pathogen Informatics"/>
        </authorList>
    </citation>
    <scope>NUCLEOTIDE SEQUENCE [LARGE SCALE GENOMIC DNA]</scope>
    <source>
        <strain evidence="2 3">NCTC9997</strain>
    </source>
</reference>
<accession>A0A7Z9CRP6</accession>
<gene>
    <name evidence="2" type="primary">pphA</name>
    <name evidence="2" type="ORF">NCTC9997_02406</name>
</gene>
<name>A0A7Z9CRP6_RAOTE</name>
<dbReference type="GO" id="GO:0004722">
    <property type="term" value="F:protein serine/threonine phosphatase activity"/>
    <property type="evidence" value="ECO:0007669"/>
    <property type="project" value="UniProtKB-EC"/>
</dbReference>